<evidence type="ECO:0000313" key="1">
    <source>
        <dbReference type="EMBL" id="KAK2066467.1"/>
    </source>
</evidence>
<proteinExistence type="predicted"/>
<evidence type="ECO:0000313" key="2">
    <source>
        <dbReference type="Proteomes" id="UP001217918"/>
    </source>
</evidence>
<reference evidence="1" key="1">
    <citation type="journal article" date="2023" name="Mol. Plant Microbe Interact.">
        <title>Elucidating the Obligate Nature and Biological Capacity of an Invasive Fungal Corn Pathogen.</title>
        <authorList>
            <person name="MacCready J.S."/>
            <person name="Roggenkamp E.M."/>
            <person name="Gdanetz K."/>
            <person name="Chilvers M.I."/>
        </authorList>
    </citation>
    <scope>NUCLEOTIDE SEQUENCE</scope>
    <source>
        <strain evidence="1">PM02</strain>
    </source>
</reference>
<gene>
    <name evidence="1" type="ORF">P8C59_000287</name>
</gene>
<organism evidence="1 2">
    <name type="scientific">Phyllachora maydis</name>
    <dbReference type="NCBI Taxonomy" id="1825666"/>
    <lineage>
        <taxon>Eukaryota</taxon>
        <taxon>Fungi</taxon>
        <taxon>Dikarya</taxon>
        <taxon>Ascomycota</taxon>
        <taxon>Pezizomycotina</taxon>
        <taxon>Sordariomycetes</taxon>
        <taxon>Sordariomycetidae</taxon>
        <taxon>Phyllachorales</taxon>
        <taxon>Phyllachoraceae</taxon>
        <taxon>Phyllachora</taxon>
    </lineage>
</organism>
<sequence length="205" mass="21402">MKPADVAGHGQAKTGAERDHGCELGQFLARGLGEGAQLMQILSGGGGWGRKQGLLSLDPENTLAESEGQSLEAFVNSWNERGTQSSRGTDIGSHTLSGNAVTPGSYVQFFVQPFGHVPKQLSATSPQSAGALTSRHYFGISSDCPDSPCIPAETVAVHCDHFGAASTKGLYIRYGDGIGNGVQEPRAMKINAPNSSFSSLVRKGP</sequence>
<comment type="caution">
    <text evidence="1">The sequence shown here is derived from an EMBL/GenBank/DDBJ whole genome shotgun (WGS) entry which is preliminary data.</text>
</comment>
<dbReference type="AlphaFoldDB" id="A0AAD9M7D2"/>
<keyword evidence="2" id="KW-1185">Reference proteome</keyword>
<dbReference type="EMBL" id="JAQQPM010000001">
    <property type="protein sequence ID" value="KAK2066467.1"/>
    <property type="molecule type" value="Genomic_DNA"/>
</dbReference>
<protein>
    <submittedName>
        <fullName evidence="1">Uncharacterized protein</fullName>
    </submittedName>
</protein>
<dbReference type="Proteomes" id="UP001217918">
    <property type="component" value="Unassembled WGS sequence"/>
</dbReference>
<name>A0AAD9M7D2_9PEZI</name>
<accession>A0AAD9M7D2</accession>